<dbReference type="InterPro" id="IPR024185">
    <property type="entry name" value="FTHF_cligase-like_sf"/>
</dbReference>
<dbReference type="Pfam" id="PF02589">
    <property type="entry name" value="LUD_dom"/>
    <property type="match status" value="1"/>
</dbReference>
<keyword evidence="3" id="KW-1185">Reference proteome</keyword>
<evidence type="ECO:0000313" key="3">
    <source>
        <dbReference type="Proteomes" id="UP001370348"/>
    </source>
</evidence>
<name>A0ABZ2M6N1_9BACT</name>
<evidence type="ECO:0000313" key="2">
    <source>
        <dbReference type="EMBL" id="WXB17981.1"/>
    </source>
</evidence>
<reference evidence="2 3" key="1">
    <citation type="submission" date="2021-12" db="EMBL/GenBank/DDBJ databases">
        <title>Discovery of the Pendulisporaceae a myxobacterial family with distinct sporulation behavior and unique specialized metabolism.</title>
        <authorList>
            <person name="Garcia R."/>
            <person name="Popoff A."/>
            <person name="Bader C.D."/>
            <person name="Loehr J."/>
            <person name="Walesch S."/>
            <person name="Walt C."/>
            <person name="Boldt J."/>
            <person name="Bunk B."/>
            <person name="Haeckl F.J.F.P.J."/>
            <person name="Gunesch A.P."/>
            <person name="Birkelbach J."/>
            <person name="Nuebel U."/>
            <person name="Pietschmann T."/>
            <person name="Bach T."/>
            <person name="Mueller R."/>
        </authorList>
    </citation>
    <scope>NUCLEOTIDE SEQUENCE [LARGE SCALE GENOMIC DNA]</scope>
    <source>
        <strain evidence="2 3">MSr11954</strain>
    </source>
</reference>
<dbReference type="EMBL" id="CP089984">
    <property type="protein sequence ID" value="WXB17981.1"/>
    <property type="molecule type" value="Genomic_DNA"/>
</dbReference>
<dbReference type="PANTHER" id="PTHR43682:SF1">
    <property type="entry name" value="LACTATE UTILIZATION PROTEIN C"/>
    <property type="match status" value="1"/>
</dbReference>
<gene>
    <name evidence="2" type="ORF">LZC94_12035</name>
</gene>
<evidence type="ECO:0000259" key="1">
    <source>
        <dbReference type="Pfam" id="PF02589"/>
    </source>
</evidence>
<accession>A0ABZ2M6N1</accession>
<proteinExistence type="predicted"/>
<dbReference type="RefSeq" id="WP_394827623.1">
    <property type="nucleotide sequence ID" value="NZ_CP089984.1"/>
</dbReference>
<dbReference type="PANTHER" id="PTHR43682">
    <property type="entry name" value="LACTATE UTILIZATION PROTEIN C"/>
    <property type="match status" value="1"/>
</dbReference>
<dbReference type="Gene3D" id="3.40.50.10420">
    <property type="entry name" value="NagB/RpiA/CoA transferase-like"/>
    <property type="match status" value="1"/>
</dbReference>
<dbReference type="Proteomes" id="UP001370348">
    <property type="component" value="Chromosome"/>
</dbReference>
<organism evidence="2 3">
    <name type="scientific">Pendulispora albinea</name>
    <dbReference type="NCBI Taxonomy" id="2741071"/>
    <lineage>
        <taxon>Bacteria</taxon>
        <taxon>Pseudomonadati</taxon>
        <taxon>Myxococcota</taxon>
        <taxon>Myxococcia</taxon>
        <taxon>Myxococcales</taxon>
        <taxon>Sorangiineae</taxon>
        <taxon>Pendulisporaceae</taxon>
        <taxon>Pendulispora</taxon>
    </lineage>
</organism>
<dbReference type="SUPFAM" id="SSF100950">
    <property type="entry name" value="NagB/RpiA/CoA transferase-like"/>
    <property type="match status" value="1"/>
</dbReference>
<dbReference type="InterPro" id="IPR037171">
    <property type="entry name" value="NagB/RpiA_transferase-like"/>
</dbReference>
<dbReference type="InterPro" id="IPR003741">
    <property type="entry name" value="LUD_dom"/>
</dbReference>
<sequence>MSDRSRDHVLRSLRAATAGMTPVALPERSFTGVRFADVEAQFAKSVAEVGGRCIFAEDAALESTLLQLPAYAAAKRVLSRVPGLARANVERAELRAPRETWNIDFCVLPGELGVAENGAVWVVEAGFSHRAAWFLAEHMALVVPARKLVHNMHEAYERIELGSAGFATFVSGPSKTADIEQSLVIGAQGPRSCTVLVTRGPA</sequence>
<feature type="domain" description="LUD" evidence="1">
    <location>
        <begin position="98"/>
        <end position="197"/>
    </location>
</feature>
<protein>
    <submittedName>
        <fullName evidence="2">LUD domain-containing protein</fullName>
    </submittedName>
</protein>